<gene>
    <name evidence="2" type="primary">b186R</name>
    <name evidence="2" type="ORF">NY2A_b186R</name>
</gene>
<proteinExistence type="predicted"/>
<dbReference type="KEGG" id="vg:5658728"/>
<keyword evidence="1" id="KW-0472">Membrane</keyword>
<reference evidence="2 3" key="1">
    <citation type="journal article" date="2007" name="Virology">
        <title>Sequence and annotation of the 369-kb NY-2A and the 345-kb AR158 viruses that infect Chlorella NC64A.</title>
        <authorList>
            <person name="Fitzgerald L.A."/>
            <person name="Graves M.V."/>
            <person name="Li X."/>
            <person name="Feldblyum T."/>
            <person name="Nierman W.C."/>
            <person name="Van Etten J.L."/>
        </authorList>
    </citation>
    <scope>NUCLEOTIDE SEQUENCE [LARGE SCALE GENOMIC DNA]</scope>
    <source>
        <strain evidence="2 3">NY-2A</strain>
    </source>
</reference>
<organism evidence="2 3">
    <name type="scientific">Paramecium bursaria Chlorella virus NY2A</name>
    <name type="common">PBCV-NY2A</name>
    <dbReference type="NCBI Taxonomy" id="46021"/>
    <lineage>
        <taxon>Viruses</taxon>
        <taxon>Varidnaviria</taxon>
        <taxon>Bamfordvirae</taxon>
        <taxon>Nucleocytoviricota</taxon>
        <taxon>Megaviricetes</taxon>
        <taxon>Algavirales</taxon>
        <taxon>Phycodnaviridae</taxon>
        <taxon>Chlorovirus</taxon>
        <taxon>Chlorovirus americanus</taxon>
    </lineage>
</organism>
<dbReference type="EMBL" id="DQ491002">
    <property type="protein sequence ID" value="ABT14585.1"/>
    <property type="molecule type" value="Genomic_DNA"/>
</dbReference>
<evidence type="ECO:0000313" key="3">
    <source>
        <dbReference type="Proteomes" id="UP000202419"/>
    </source>
</evidence>
<feature type="transmembrane region" description="Helical" evidence="1">
    <location>
        <begin position="39"/>
        <end position="68"/>
    </location>
</feature>
<evidence type="ECO:0000313" key="2">
    <source>
        <dbReference type="EMBL" id="ABT14585.1"/>
    </source>
</evidence>
<dbReference type="Proteomes" id="UP000202419">
    <property type="component" value="Segment"/>
</dbReference>
<protein>
    <submittedName>
        <fullName evidence="2">Uncharacterized protein b186R</fullName>
    </submittedName>
</protein>
<dbReference type="RefSeq" id="YP_001497382.1">
    <property type="nucleotide sequence ID" value="NC_009898.1"/>
</dbReference>
<keyword evidence="3" id="KW-1185">Reference proteome</keyword>
<evidence type="ECO:0000256" key="1">
    <source>
        <dbReference type="SAM" id="Phobius"/>
    </source>
</evidence>
<sequence>MIGNFLKTDVSSFLGFVFGNKLFTFFGTKSGFLNFSNGLIFLGGGSISISGSMISGGILGFSFFFRLYPFFIESNLSMKKFSQ</sequence>
<dbReference type="GeneID" id="5658728"/>
<keyword evidence="1" id="KW-0812">Transmembrane</keyword>
<name>A7IW61_PBCVN</name>
<keyword evidence="1" id="KW-1133">Transmembrane helix</keyword>
<accession>A7IW61</accession>
<organismHost>
    <name type="scientific">Chlorella</name>
    <dbReference type="NCBI Taxonomy" id="3071"/>
</organismHost>